<name>A0ABQ1WCC9_9FLAO</name>
<keyword evidence="3" id="KW-1185">Reference proteome</keyword>
<dbReference type="CDD" id="cd02440">
    <property type="entry name" value="AdoMet_MTases"/>
    <property type="match status" value="1"/>
</dbReference>
<keyword evidence="2" id="KW-0808">Transferase</keyword>
<comment type="caution">
    <text evidence="2">The sequence shown here is derived from an EMBL/GenBank/DDBJ whole genome shotgun (WGS) entry which is preliminary data.</text>
</comment>
<organism evidence="2 3">
    <name type="scientific">Christiangramia forsetii</name>
    <dbReference type="NCBI Taxonomy" id="411153"/>
    <lineage>
        <taxon>Bacteria</taxon>
        <taxon>Pseudomonadati</taxon>
        <taxon>Bacteroidota</taxon>
        <taxon>Flavobacteriia</taxon>
        <taxon>Flavobacteriales</taxon>
        <taxon>Flavobacteriaceae</taxon>
        <taxon>Christiangramia</taxon>
    </lineage>
</organism>
<dbReference type="RefSeq" id="WP_011710263.1">
    <property type="nucleotide sequence ID" value="NZ_BMIX01000001.1"/>
</dbReference>
<dbReference type="Pfam" id="PF13649">
    <property type="entry name" value="Methyltransf_25"/>
    <property type="match status" value="1"/>
</dbReference>
<gene>
    <name evidence="2" type="ORF">GCM10011532_04680</name>
</gene>
<evidence type="ECO:0000259" key="1">
    <source>
        <dbReference type="Pfam" id="PF13649"/>
    </source>
</evidence>
<feature type="domain" description="Methyltransferase" evidence="1">
    <location>
        <begin position="63"/>
        <end position="153"/>
    </location>
</feature>
<proteinExistence type="predicted"/>
<dbReference type="EMBL" id="BMIX01000001">
    <property type="protein sequence ID" value="GGG24465.1"/>
    <property type="molecule type" value="Genomic_DNA"/>
</dbReference>
<dbReference type="InterPro" id="IPR029063">
    <property type="entry name" value="SAM-dependent_MTases_sf"/>
</dbReference>
<dbReference type="Gene3D" id="3.40.50.150">
    <property type="entry name" value="Vaccinia Virus protein VP39"/>
    <property type="match status" value="1"/>
</dbReference>
<reference evidence="3" key="1">
    <citation type="journal article" date="2019" name="Int. J. Syst. Evol. Microbiol.">
        <title>The Global Catalogue of Microorganisms (GCM) 10K type strain sequencing project: providing services to taxonomists for standard genome sequencing and annotation.</title>
        <authorList>
            <consortium name="The Broad Institute Genomics Platform"/>
            <consortium name="The Broad Institute Genome Sequencing Center for Infectious Disease"/>
            <person name="Wu L."/>
            <person name="Ma J."/>
        </authorList>
    </citation>
    <scope>NUCLEOTIDE SEQUENCE [LARGE SCALE GENOMIC DNA]</scope>
    <source>
        <strain evidence="3">CGMCC 1.15422</strain>
    </source>
</reference>
<dbReference type="GO" id="GO:0032259">
    <property type="term" value="P:methylation"/>
    <property type="evidence" value="ECO:0007669"/>
    <property type="project" value="UniProtKB-KW"/>
</dbReference>
<evidence type="ECO:0000313" key="2">
    <source>
        <dbReference type="EMBL" id="GGG24465.1"/>
    </source>
</evidence>
<keyword evidence="2" id="KW-0489">Methyltransferase</keyword>
<sequence>MDKNKDIFGTAIKAFFKENDKTDIIVHSPDFDDDIIPVEYLFRNFDEMPKIEQEALRLCHGKVLDVGCGAGSHALYLQNKKDSQVKAIDTSKGAIEIVKKRGVENATYEDFFNIRNEKFDTVLMLMNGIGIVGQLKNLQHFFEHSKSLLNEDGNILLDSSDLIYLFDDEIIESEKYYGEFEFSISYKNQKADSFNWLYIDPNLLQEYARANNFHCEILRKGSNHDYLACLTIMK</sequence>
<dbReference type="SUPFAM" id="SSF53335">
    <property type="entry name" value="S-adenosyl-L-methionine-dependent methyltransferases"/>
    <property type="match status" value="1"/>
</dbReference>
<dbReference type="InterPro" id="IPR041698">
    <property type="entry name" value="Methyltransf_25"/>
</dbReference>
<dbReference type="Proteomes" id="UP000605733">
    <property type="component" value="Unassembled WGS sequence"/>
</dbReference>
<evidence type="ECO:0000313" key="3">
    <source>
        <dbReference type="Proteomes" id="UP000605733"/>
    </source>
</evidence>
<accession>A0ABQ1WCC9</accession>
<dbReference type="GO" id="GO:0008168">
    <property type="term" value="F:methyltransferase activity"/>
    <property type="evidence" value="ECO:0007669"/>
    <property type="project" value="UniProtKB-KW"/>
</dbReference>
<protein>
    <submittedName>
        <fullName evidence="2">SAM-dependent methyltransferase</fullName>
    </submittedName>
</protein>